<dbReference type="SUPFAM" id="SSF52218">
    <property type="entry name" value="Flavoproteins"/>
    <property type="match status" value="1"/>
</dbReference>
<gene>
    <name evidence="2" type="ORF">LMG28138_00201</name>
</gene>
<dbReference type="InterPro" id="IPR050712">
    <property type="entry name" value="NAD(P)H-dep_reductase"/>
</dbReference>
<dbReference type="EC" id="1.6.5.7" evidence="2"/>
<dbReference type="Gene3D" id="3.40.50.360">
    <property type="match status" value="1"/>
</dbReference>
<evidence type="ECO:0000313" key="2">
    <source>
        <dbReference type="EMBL" id="CAB3776688.1"/>
    </source>
</evidence>
<evidence type="ECO:0000259" key="1">
    <source>
        <dbReference type="Pfam" id="PF03358"/>
    </source>
</evidence>
<organism evidence="2 3">
    <name type="scientific">Pararobbsia alpina</name>
    <dbReference type="NCBI Taxonomy" id="621374"/>
    <lineage>
        <taxon>Bacteria</taxon>
        <taxon>Pseudomonadati</taxon>
        <taxon>Pseudomonadota</taxon>
        <taxon>Betaproteobacteria</taxon>
        <taxon>Burkholderiales</taxon>
        <taxon>Burkholderiaceae</taxon>
        <taxon>Pararobbsia</taxon>
    </lineage>
</organism>
<dbReference type="AlphaFoldDB" id="A0A6S7ASU7"/>
<accession>A0A6S7ASU7</accession>
<dbReference type="PANTHER" id="PTHR30543:SF21">
    <property type="entry name" value="NAD(P)H-DEPENDENT FMN REDUCTASE LOT6"/>
    <property type="match status" value="1"/>
</dbReference>
<dbReference type="EMBL" id="CADIKM010000001">
    <property type="protein sequence ID" value="CAB3776688.1"/>
    <property type="molecule type" value="Genomic_DNA"/>
</dbReference>
<name>A0A6S7ASU7_9BURK</name>
<reference evidence="2 3" key="1">
    <citation type="submission" date="2020-04" db="EMBL/GenBank/DDBJ databases">
        <authorList>
            <person name="De Canck E."/>
        </authorList>
    </citation>
    <scope>NUCLEOTIDE SEQUENCE [LARGE SCALE GENOMIC DNA]</scope>
    <source>
        <strain evidence="2 3">LMG 28138</strain>
    </source>
</reference>
<keyword evidence="3" id="KW-1185">Reference proteome</keyword>
<evidence type="ECO:0000313" key="3">
    <source>
        <dbReference type="Proteomes" id="UP000494115"/>
    </source>
</evidence>
<sequence>MIRLLSLSGSLRSASSNTHALFAAAMLVPHGVVVETYGEIGKLPHFNPDLEGTLPESIIDLRARVGQADGLLISCPEYARGIPGSFKNMLDWLVGSTDFPGKPVALLNTSPRASAAQAALKLVLETMSATLIPGACVTLDLLGKQTDPVAIVNDPVGSETLRQALRAIIDPILAQQAETLRAR</sequence>
<dbReference type="GO" id="GO:0050625">
    <property type="term" value="F:2-hydroxy-1,4-benzoquinone reductase (NADH) activity"/>
    <property type="evidence" value="ECO:0007669"/>
    <property type="project" value="UniProtKB-EC"/>
</dbReference>
<keyword evidence="2" id="KW-0560">Oxidoreductase</keyword>
<protein>
    <submittedName>
        <fullName evidence="2">2-hydroxy-1,4-benzoquinone reductase</fullName>
        <ecNumber evidence="2">1.6.5.7</ecNumber>
    </submittedName>
</protein>
<proteinExistence type="predicted"/>
<dbReference type="GO" id="GO:0010181">
    <property type="term" value="F:FMN binding"/>
    <property type="evidence" value="ECO:0007669"/>
    <property type="project" value="TreeGrafter"/>
</dbReference>
<feature type="domain" description="NADPH-dependent FMN reductase-like" evidence="1">
    <location>
        <begin position="3"/>
        <end position="139"/>
    </location>
</feature>
<dbReference type="Proteomes" id="UP000494115">
    <property type="component" value="Unassembled WGS sequence"/>
</dbReference>
<dbReference type="InterPro" id="IPR029039">
    <property type="entry name" value="Flavoprotein-like_sf"/>
</dbReference>
<dbReference type="Pfam" id="PF03358">
    <property type="entry name" value="FMN_red"/>
    <property type="match status" value="1"/>
</dbReference>
<dbReference type="PANTHER" id="PTHR30543">
    <property type="entry name" value="CHROMATE REDUCTASE"/>
    <property type="match status" value="1"/>
</dbReference>
<dbReference type="InterPro" id="IPR005025">
    <property type="entry name" value="FMN_Rdtase-like_dom"/>
</dbReference>
<dbReference type="RefSeq" id="WP_175102755.1">
    <property type="nucleotide sequence ID" value="NZ_CADIKM010000001.1"/>
</dbReference>
<dbReference type="GO" id="GO:0005829">
    <property type="term" value="C:cytosol"/>
    <property type="evidence" value="ECO:0007669"/>
    <property type="project" value="TreeGrafter"/>
</dbReference>